<reference evidence="8" key="1">
    <citation type="submission" date="2023-07" db="EMBL/GenBank/DDBJ databases">
        <authorList>
            <person name="Colorado M.A."/>
            <person name="Villamil L.M."/>
            <person name="Melo J.F."/>
            <person name="Rodriguez J.A."/>
            <person name="Ruiz R.Y."/>
        </authorList>
    </citation>
    <scope>NUCLEOTIDE SEQUENCE [LARGE SCALE GENOMIC DNA]</scope>
    <source>
        <strain evidence="8">C33</strain>
    </source>
</reference>
<proteinExistence type="predicted"/>
<keyword evidence="5 6" id="KW-0472">Membrane</keyword>
<feature type="transmembrane region" description="Helical" evidence="6">
    <location>
        <begin position="185"/>
        <end position="210"/>
    </location>
</feature>
<comment type="caution">
    <text evidence="7">The sequence shown here is derived from an EMBL/GenBank/DDBJ whole genome shotgun (WGS) entry which is preliminary data.</text>
</comment>
<dbReference type="EMBL" id="JAVIKH010000005">
    <property type="protein sequence ID" value="MDX8335951.1"/>
    <property type="molecule type" value="Genomic_DNA"/>
</dbReference>
<evidence type="ECO:0000256" key="2">
    <source>
        <dbReference type="ARBA" id="ARBA00022475"/>
    </source>
</evidence>
<keyword evidence="3 6" id="KW-0812">Transmembrane</keyword>
<feature type="transmembrane region" description="Helical" evidence="6">
    <location>
        <begin position="131"/>
        <end position="151"/>
    </location>
</feature>
<feature type="transmembrane region" description="Helical" evidence="6">
    <location>
        <begin position="380"/>
        <end position="397"/>
    </location>
</feature>
<feature type="transmembrane region" description="Helical" evidence="6">
    <location>
        <begin position="88"/>
        <end position="111"/>
    </location>
</feature>
<feature type="transmembrane region" description="Helical" evidence="6">
    <location>
        <begin position="270"/>
        <end position="293"/>
    </location>
</feature>
<feature type="transmembrane region" description="Helical" evidence="6">
    <location>
        <begin position="314"/>
        <end position="337"/>
    </location>
</feature>
<dbReference type="PANTHER" id="PTHR30250">
    <property type="entry name" value="PST FAMILY PREDICTED COLANIC ACID TRANSPORTER"/>
    <property type="match status" value="1"/>
</dbReference>
<protein>
    <submittedName>
        <fullName evidence="7">Polysaccharide biosynthesis protein</fullName>
    </submittedName>
</protein>
<evidence type="ECO:0000256" key="1">
    <source>
        <dbReference type="ARBA" id="ARBA00004651"/>
    </source>
</evidence>
<feature type="transmembrane region" description="Helical" evidence="6">
    <location>
        <begin position="163"/>
        <end position="179"/>
    </location>
</feature>
<evidence type="ECO:0000256" key="5">
    <source>
        <dbReference type="ARBA" id="ARBA00023136"/>
    </source>
</evidence>
<dbReference type="RefSeq" id="WP_320313355.1">
    <property type="nucleotide sequence ID" value="NZ_JAVIKH010000005.1"/>
</dbReference>
<keyword evidence="4 6" id="KW-1133">Transmembrane helix</keyword>
<gene>
    <name evidence="7" type="ORF">RFV38_05485</name>
</gene>
<feature type="transmembrane region" description="Helical" evidence="6">
    <location>
        <begin position="12"/>
        <end position="31"/>
    </location>
</feature>
<comment type="subcellular location">
    <subcellularLocation>
        <location evidence="1">Cell membrane</location>
        <topology evidence="1">Multi-pass membrane protein</topology>
    </subcellularLocation>
</comment>
<evidence type="ECO:0000256" key="6">
    <source>
        <dbReference type="SAM" id="Phobius"/>
    </source>
</evidence>
<keyword evidence="8" id="KW-1185">Reference proteome</keyword>
<evidence type="ECO:0000313" key="8">
    <source>
        <dbReference type="Proteomes" id="UP001279681"/>
    </source>
</evidence>
<feature type="transmembrane region" description="Helical" evidence="6">
    <location>
        <begin position="349"/>
        <end position="368"/>
    </location>
</feature>
<accession>A0ABU4W8U5</accession>
<feature type="transmembrane region" description="Helical" evidence="6">
    <location>
        <begin position="43"/>
        <end position="67"/>
    </location>
</feature>
<name>A0ABU4W8U5_9FUSO</name>
<keyword evidence="2" id="KW-1003">Cell membrane</keyword>
<dbReference type="InterPro" id="IPR002797">
    <property type="entry name" value="Polysacc_synth"/>
</dbReference>
<sequence>MDENRGIILRKHLSLGFIYKILGMGLSYISVPLFLEYLGEKDYGLWMVIFSTISWIFMFDLGIGNGLKNKLTQCLVEKNILEAKKYITTGYIVLSVIALVIFIVGFLGIQIFNIKNLLSLDNYNEYFLKKLILIVFVITILNFIVGLYKIFYIAEHNSTIGNFSNLLFQSFFLCLLIILKKINLISLINIGIIYPGINLIIGIFFTVKYFKKHKELIPKFQYFDKEKIKSIGGTGIEFFIIQISMLIILTTDNLIITKLLGVEAVTPYNIISKLFQSFLVLSGIILMPLWTLFLDAYLKKDKKWILKTLKKLNILYLILCIGILITIFLTPLITKIWLQKTIEFPKYLILFWGMFILIRVYGDIYMYFVNGIGKIRLQTILYVIGAIVNVPLSIYFVKNFNLGSSGVILATNISMLPLSIFIPIQTYKIIKKI</sequence>
<dbReference type="InterPro" id="IPR050833">
    <property type="entry name" value="Poly_Biosynth_Transport"/>
</dbReference>
<organism evidence="7 8">
    <name type="scientific">Candidatus Cetobacterium colombiensis</name>
    <dbReference type="NCBI Taxonomy" id="3073100"/>
    <lineage>
        <taxon>Bacteria</taxon>
        <taxon>Fusobacteriati</taxon>
        <taxon>Fusobacteriota</taxon>
        <taxon>Fusobacteriia</taxon>
        <taxon>Fusobacteriales</taxon>
        <taxon>Fusobacteriaceae</taxon>
        <taxon>Cetobacterium</taxon>
    </lineage>
</organism>
<feature type="transmembrane region" description="Helical" evidence="6">
    <location>
        <begin position="231"/>
        <end position="250"/>
    </location>
</feature>
<evidence type="ECO:0000313" key="7">
    <source>
        <dbReference type="EMBL" id="MDX8335951.1"/>
    </source>
</evidence>
<evidence type="ECO:0000256" key="4">
    <source>
        <dbReference type="ARBA" id="ARBA00022989"/>
    </source>
</evidence>
<dbReference type="Proteomes" id="UP001279681">
    <property type="component" value="Unassembled WGS sequence"/>
</dbReference>
<evidence type="ECO:0000256" key="3">
    <source>
        <dbReference type="ARBA" id="ARBA00022692"/>
    </source>
</evidence>
<dbReference type="PANTHER" id="PTHR30250:SF11">
    <property type="entry name" value="O-ANTIGEN TRANSPORTER-RELATED"/>
    <property type="match status" value="1"/>
</dbReference>
<dbReference type="Pfam" id="PF01943">
    <property type="entry name" value="Polysacc_synt"/>
    <property type="match status" value="1"/>
</dbReference>
<feature type="transmembrane region" description="Helical" evidence="6">
    <location>
        <begin position="403"/>
        <end position="424"/>
    </location>
</feature>